<evidence type="ECO:0000256" key="8">
    <source>
        <dbReference type="RuleBase" id="RU000560"/>
    </source>
</evidence>
<keyword evidence="2 7" id="KW-0699">rRNA-binding</keyword>
<dbReference type="GO" id="GO:1990904">
    <property type="term" value="C:ribonucleoprotein complex"/>
    <property type="evidence" value="ECO:0007669"/>
    <property type="project" value="UniProtKB-KW"/>
</dbReference>
<evidence type="ECO:0000256" key="5">
    <source>
        <dbReference type="ARBA" id="ARBA00023274"/>
    </source>
</evidence>
<organism evidence="9 10">
    <name type="scientific">Humisphaera borealis</name>
    <dbReference type="NCBI Taxonomy" id="2807512"/>
    <lineage>
        <taxon>Bacteria</taxon>
        <taxon>Pseudomonadati</taxon>
        <taxon>Planctomycetota</taxon>
        <taxon>Phycisphaerae</taxon>
        <taxon>Tepidisphaerales</taxon>
        <taxon>Tepidisphaeraceae</taxon>
        <taxon>Humisphaera</taxon>
    </lineage>
</organism>
<keyword evidence="3 7" id="KW-0694">RNA-binding</keyword>
<dbReference type="GO" id="GO:0019843">
    <property type="term" value="F:rRNA binding"/>
    <property type="evidence" value="ECO:0007669"/>
    <property type="project" value="UniProtKB-UniRule"/>
</dbReference>
<dbReference type="KEGG" id="hbs:IPV69_13135"/>
<dbReference type="GO" id="GO:0005840">
    <property type="term" value="C:ribosome"/>
    <property type="evidence" value="ECO:0007669"/>
    <property type="project" value="UniProtKB-KW"/>
</dbReference>
<comment type="similarity">
    <text evidence="1 7 8">Belongs to the bacterial ribosomal protein bL20 family.</text>
</comment>
<dbReference type="AlphaFoldDB" id="A0A7M2X3N7"/>
<dbReference type="HAMAP" id="MF_00382">
    <property type="entry name" value="Ribosomal_bL20"/>
    <property type="match status" value="1"/>
</dbReference>
<evidence type="ECO:0000313" key="10">
    <source>
        <dbReference type="Proteomes" id="UP000593765"/>
    </source>
</evidence>
<evidence type="ECO:0000313" key="9">
    <source>
        <dbReference type="EMBL" id="QOV92239.1"/>
    </source>
</evidence>
<accession>A0A7M2X3N7</accession>
<dbReference type="Pfam" id="PF00453">
    <property type="entry name" value="Ribosomal_L20"/>
    <property type="match status" value="1"/>
</dbReference>
<dbReference type="GO" id="GO:0006412">
    <property type="term" value="P:translation"/>
    <property type="evidence" value="ECO:0007669"/>
    <property type="project" value="InterPro"/>
</dbReference>
<comment type="function">
    <text evidence="7 8">Binds directly to 23S ribosomal RNA and is necessary for the in vitro assembly process of the 50S ribosomal subunit. It is not involved in the protein synthesizing functions of that subunit.</text>
</comment>
<reference evidence="9 10" key="1">
    <citation type="submission" date="2020-10" db="EMBL/GenBank/DDBJ databases">
        <title>Wide distribution of Phycisphaera-like planctomycetes from WD2101 soil group in peatlands and genome analysis of the first cultivated representative.</title>
        <authorList>
            <person name="Dedysh S.N."/>
            <person name="Beletsky A.V."/>
            <person name="Ivanova A."/>
            <person name="Kulichevskaya I.S."/>
            <person name="Suzina N.E."/>
            <person name="Philippov D.A."/>
            <person name="Rakitin A.L."/>
            <person name="Mardanov A.V."/>
            <person name="Ravin N.V."/>
        </authorList>
    </citation>
    <scope>NUCLEOTIDE SEQUENCE [LARGE SCALE GENOMIC DNA]</scope>
    <source>
        <strain evidence="9 10">M1803</strain>
    </source>
</reference>
<evidence type="ECO:0000256" key="1">
    <source>
        <dbReference type="ARBA" id="ARBA00007698"/>
    </source>
</evidence>
<dbReference type="PROSITE" id="PS00937">
    <property type="entry name" value="RIBOSOMAL_L20"/>
    <property type="match status" value="1"/>
</dbReference>
<dbReference type="RefSeq" id="WP_206295572.1">
    <property type="nucleotide sequence ID" value="NZ_CP063458.1"/>
</dbReference>
<gene>
    <name evidence="7 9" type="primary">rplT</name>
    <name evidence="9" type="ORF">IPV69_13135</name>
</gene>
<dbReference type="InterPro" id="IPR049946">
    <property type="entry name" value="RIBOSOMAL_L20_CS"/>
</dbReference>
<sequence length="124" mass="13992">MARTSGGKHAKKKKKVMKAAKGFRGGYGKLYRAAIEFTMRAKRFATRDRAQKKRHFRTLWVVRLNAACRERGIPYNRFIPALLAAGIELNRKMLSELAIGDPAAFDKIVELARPHVKIIKAKAA</sequence>
<dbReference type="PRINTS" id="PR00062">
    <property type="entry name" value="RIBOSOMALL20"/>
</dbReference>
<evidence type="ECO:0000256" key="6">
    <source>
        <dbReference type="ARBA" id="ARBA00035172"/>
    </source>
</evidence>
<name>A0A7M2X3N7_9BACT</name>
<dbReference type="Gene3D" id="6.10.160.10">
    <property type="match status" value="1"/>
</dbReference>
<dbReference type="PANTHER" id="PTHR10986">
    <property type="entry name" value="39S RIBOSOMAL PROTEIN L20"/>
    <property type="match status" value="1"/>
</dbReference>
<dbReference type="Gene3D" id="1.10.1900.20">
    <property type="entry name" value="Ribosomal protein L20"/>
    <property type="match status" value="1"/>
</dbReference>
<dbReference type="InterPro" id="IPR035566">
    <property type="entry name" value="Ribosomal_protein_bL20_C"/>
</dbReference>
<dbReference type="CDD" id="cd07026">
    <property type="entry name" value="Ribosomal_L20"/>
    <property type="match status" value="1"/>
</dbReference>
<evidence type="ECO:0000256" key="2">
    <source>
        <dbReference type="ARBA" id="ARBA00022730"/>
    </source>
</evidence>
<dbReference type="NCBIfam" id="TIGR01032">
    <property type="entry name" value="rplT_bact"/>
    <property type="match status" value="1"/>
</dbReference>
<evidence type="ECO:0000256" key="7">
    <source>
        <dbReference type="HAMAP-Rule" id="MF_00382"/>
    </source>
</evidence>
<dbReference type="GO" id="GO:0000027">
    <property type="term" value="P:ribosomal large subunit assembly"/>
    <property type="evidence" value="ECO:0007669"/>
    <property type="project" value="UniProtKB-UniRule"/>
</dbReference>
<dbReference type="InterPro" id="IPR005813">
    <property type="entry name" value="Ribosomal_bL20"/>
</dbReference>
<keyword evidence="4 7" id="KW-0689">Ribosomal protein</keyword>
<evidence type="ECO:0000256" key="4">
    <source>
        <dbReference type="ARBA" id="ARBA00022980"/>
    </source>
</evidence>
<dbReference type="GO" id="GO:0003735">
    <property type="term" value="F:structural constituent of ribosome"/>
    <property type="evidence" value="ECO:0007669"/>
    <property type="project" value="InterPro"/>
</dbReference>
<proteinExistence type="inferred from homology"/>
<protein>
    <recommendedName>
        <fullName evidence="6 7">Large ribosomal subunit protein bL20</fullName>
    </recommendedName>
</protein>
<dbReference type="FunFam" id="1.10.1900.20:FF:000001">
    <property type="entry name" value="50S ribosomal protein L20"/>
    <property type="match status" value="1"/>
</dbReference>
<keyword evidence="10" id="KW-1185">Reference proteome</keyword>
<evidence type="ECO:0000256" key="3">
    <source>
        <dbReference type="ARBA" id="ARBA00022884"/>
    </source>
</evidence>
<dbReference type="Proteomes" id="UP000593765">
    <property type="component" value="Chromosome"/>
</dbReference>
<dbReference type="SUPFAM" id="SSF74731">
    <property type="entry name" value="Ribosomal protein L20"/>
    <property type="match status" value="1"/>
</dbReference>
<dbReference type="EMBL" id="CP063458">
    <property type="protein sequence ID" value="QOV92239.1"/>
    <property type="molecule type" value="Genomic_DNA"/>
</dbReference>
<keyword evidence="5 7" id="KW-0687">Ribonucleoprotein</keyword>